<dbReference type="STRING" id="5762.D2V7K8"/>
<gene>
    <name evidence="10" type="ORF">NAEGRDRAFT_2526</name>
</gene>
<accession>D2V7K8</accession>
<dbReference type="GeneID" id="8860385"/>
<dbReference type="SUPFAM" id="SSF103506">
    <property type="entry name" value="Mitochondrial carrier"/>
    <property type="match status" value="1"/>
</dbReference>
<evidence type="ECO:0000256" key="9">
    <source>
        <dbReference type="RuleBase" id="RU000488"/>
    </source>
</evidence>
<keyword evidence="3 9" id="KW-0813">Transport</keyword>
<keyword evidence="7 8" id="KW-0472">Membrane</keyword>
<evidence type="ECO:0000256" key="5">
    <source>
        <dbReference type="ARBA" id="ARBA00022737"/>
    </source>
</evidence>
<dbReference type="Proteomes" id="UP000006671">
    <property type="component" value="Unassembled WGS sequence"/>
</dbReference>
<dbReference type="PROSITE" id="PS50920">
    <property type="entry name" value="SOLCAR"/>
    <property type="match status" value="3"/>
</dbReference>
<dbReference type="Gene3D" id="1.50.40.10">
    <property type="entry name" value="Mitochondrial carrier domain"/>
    <property type="match status" value="1"/>
</dbReference>
<keyword evidence="6" id="KW-1133">Transmembrane helix</keyword>
<dbReference type="GO" id="GO:0016020">
    <property type="term" value="C:membrane"/>
    <property type="evidence" value="ECO:0007669"/>
    <property type="project" value="UniProtKB-SubCell"/>
</dbReference>
<evidence type="ECO:0000313" key="11">
    <source>
        <dbReference type="Proteomes" id="UP000006671"/>
    </source>
</evidence>
<evidence type="ECO:0000313" key="10">
    <source>
        <dbReference type="EMBL" id="EFC47397.1"/>
    </source>
</evidence>
<evidence type="ECO:0000256" key="4">
    <source>
        <dbReference type="ARBA" id="ARBA00022692"/>
    </source>
</evidence>
<proteinExistence type="inferred from homology"/>
<keyword evidence="5" id="KW-0677">Repeat</keyword>
<evidence type="ECO:0000256" key="8">
    <source>
        <dbReference type="PROSITE-ProRule" id="PRU00282"/>
    </source>
</evidence>
<dbReference type="RefSeq" id="XP_002680141.1">
    <property type="nucleotide sequence ID" value="XM_002680095.1"/>
</dbReference>
<keyword evidence="4 8" id="KW-0812">Transmembrane</keyword>
<dbReference type="PANTHER" id="PTHR45667">
    <property type="entry name" value="S-ADENOSYLMETHIONINE MITOCHONDRIAL CARRIER PROTEIN"/>
    <property type="match status" value="1"/>
</dbReference>
<comment type="similarity">
    <text evidence="2 9">Belongs to the mitochondrial carrier (TC 2.A.29) family.</text>
</comment>
<feature type="non-terminal residue" evidence="10">
    <location>
        <position position="1"/>
    </location>
</feature>
<dbReference type="InterPro" id="IPR002067">
    <property type="entry name" value="MCP"/>
</dbReference>
<evidence type="ECO:0000256" key="3">
    <source>
        <dbReference type="ARBA" id="ARBA00022448"/>
    </source>
</evidence>
<dbReference type="eggNOG" id="KOG0770">
    <property type="taxonomic scope" value="Eukaryota"/>
</dbReference>
<reference evidence="10 11" key="1">
    <citation type="journal article" date="2010" name="Cell">
        <title>The genome of Naegleria gruberi illuminates early eukaryotic versatility.</title>
        <authorList>
            <person name="Fritz-Laylin L.K."/>
            <person name="Prochnik S.E."/>
            <person name="Ginger M.L."/>
            <person name="Dacks J.B."/>
            <person name="Carpenter M.L."/>
            <person name="Field M.C."/>
            <person name="Kuo A."/>
            <person name="Paredez A."/>
            <person name="Chapman J."/>
            <person name="Pham J."/>
            <person name="Shu S."/>
            <person name="Neupane R."/>
            <person name="Cipriano M."/>
            <person name="Mancuso J."/>
            <person name="Tu H."/>
            <person name="Salamov A."/>
            <person name="Lindquist E."/>
            <person name="Shapiro H."/>
            <person name="Lucas S."/>
            <person name="Grigoriev I.V."/>
            <person name="Cande W.Z."/>
            <person name="Fulton C."/>
            <person name="Rokhsar D.S."/>
            <person name="Dawson S.C."/>
        </authorList>
    </citation>
    <scope>NUCLEOTIDE SEQUENCE [LARGE SCALE GENOMIC DNA]</scope>
    <source>
        <strain evidence="10 11">NEG-M</strain>
    </source>
</reference>
<dbReference type="OMA" id="IGPRTMW"/>
<feature type="repeat" description="Solcar" evidence="8">
    <location>
        <begin position="221"/>
        <end position="301"/>
    </location>
</feature>
<evidence type="ECO:0000256" key="7">
    <source>
        <dbReference type="ARBA" id="ARBA00023136"/>
    </source>
</evidence>
<dbReference type="GO" id="GO:0055085">
    <property type="term" value="P:transmembrane transport"/>
    <property type="evidence" value="ECO:0007669"/>
    <property type="project" value="InterPro"/>
</dbReference>
<dbReference type="InterPro" id="IPR023395">
    <property type="entry name" value="MCP_dom_sf"/>
</dbReference>
<dbReference type="InParanoid" id="D2V7K8"/>
<protein>
    <submittedName>
        <fullName evidence="10">Predicted protein</fullName>
    </submittedName>
</protein>
<dbReference type="Pfam" id="PF00153">
    <property type="entry name" value="Mito_carr"/>
    <property type="match status" value="3"/>
</dbReference>
<dbReference type="InterPro" id="IPR018108">
    <property type="entry name" value="MCP_transmembrane"/>
</dbReference>
<comment type="subcellular location">
    <subcellularLocation>
        <location evidence="1">Membrane</location>
        <topology evidence="1">Multi-pass membrane protein</topology>
    </subcellularLocation>
</comment>
<dbReference type="OrthoDB" id="276989at2759"/>
<evidence type="ECO:0000256" key="2">
    <source>
        <dbReference type="ARBA" id="ARBA00006375"/>
    </source>
</evidence>
<feature type="repeat" description="Solcar" evidence="8">
    <location>
        <begin position="1"/>
        <end position="87"/>
    </location>
</feature>
<dbReference type="PRINTS" id="PR00926">
    <property type="entry name" value="MITOCARRIER"/>
</dbReference>
<feature type="repeat" description="Solcar" evidence="8">
    <location>
        <begin position="98"/>
        <end position="186"/>
    </location>
</feature>
<sequence>DFISGSIASIVSDTLLQPLDTVKTRQQFVGDLSTSNRFVYKNTLDAFITIAKTEGRRGLFRGWVPTLYGSLPAGAIYFGTYESMKRLLLENSEFLREHKNFAYMLAGSSAEFMGSLVFVPSELIKCRFQTNSLSSAQYSQSTLKTFYQVARSEGIRGLFRGYSATMVRDIPYSMTQFLIYEVLKNSILNRKMDQYRDDLKNSTLKDPQESLKSAQKLTFSESIVVGGTAGAMAASLSNPIDVIKTRLQTSTTFKGGFVAMFRKIKQDDGWRGFFKGITPRVMWVTLSTGIMFSVFEFVSQNLTD</sequence>
<evidence type="ECO:0000256" key="6">
    <source>
        <dbReference type="ARBA" id="ARBA00022989"/>
    </source>
</evidence>
<evidence type="ECO:0000256" key="1">
    <source>
        <dbReference type="ARBA" id="ARBA00004141"/>
    </source>
</evidence>
<dbReference type="AlphaFoldDB" id="D2V7K8"/>
<organism evidence="11">
    <name type="scientific">Naegleria gruberi</name>
    <name type="common">Amoeba</name>
    <dbReference type="NCBI Taxonomy" id="5762"/>
    <lineage>
        <taxon>Eukaryota</taxon>
        <taxon>Discoba</taxon>
        <taxon>Heterolobosea</taxon>
        <taxon>Tetramitia</taxon>
        <taxon>Eutetramitia</taxon>
        <taxon>Vahlkampfiidae</taxon>
        <taxon>Naegleria</taxon>
    </lineage>
</organism>
<keyword evidence="11" id="KW-1185">Reference proteome</keyword>
<dbReference type="VEuPathDB" id="AmoebaDB:NAEGRDRAFT_2526"/>
<dbReference type="KEGG" id="ngr:NAEGRDRAFT_2526"/>
<feature type="non-terminal residue" evidence="10">
    <location>
        <position position="304"/>
    </location>
</feature>
<dbReference type="FunCoup" id="D2V7K8">
    <property type="interactions" value="4"/>
</dbReference>
<name>D2V7K8_NAEGR</name>
<dbReference type="EMBL" id="GG738855">
    <property type="protein sequence ID" value="EFC47397.1"/>
    <property type="molecule type" value="Genomic_DNA"/>
</dbReference>